<keyword evidence="10 24" id="KW-0812">Transmembrane</keyword>
<name>A0A5B2VHK9_9HYPH</name>
<keyword evidence="17 21" id="KW-0408">Iron</keyword>
<evidence type="ECO:0000256" key="11">
    <source>
        <dbReference type="ARBA" id="ARBA00022723"/>
    </source>
</evidence>
<dbReference type="PROSITE" id="PS51007">
    <property type="entry name" value="CYTC"/>
    <property type="match status" value="2"/>
</dbReference>
<evidence type="ECO:0000256" key="8">
    <source>
        <dbReference type="ARBA" id="ARBA00022617"/>
    </source>
</evidence>
<dbReference type="GO" id="GO:0005506">
    <property type="term" value="F:iron ion binding"/>
    <property type="evidence" value="ECO:0007669"/>
    <property type="project" value="InterPro"/>
</dbReference>
<keyword evidence="14 21" id="KW-0249">Electron transport</keyword>
<evidence type="ECO:0000256" key="13">
    <source>
        <dbReference type="ARBA" id="ARBA00022781"/>
    </source>
</evidence>
<feature type="binding site" description="covalent" evidence="23">
    <location>
        <position position="221"/>
    </location>
    <ligand>
        <name>heme c</name>
        <dbReference type="ChEBI" id="CHEBI:61717"/>
        <label>2</label>
    </ligand>
</feature>
<proteinExistence type="inferred from homology"/>
<comment type="pathway">
    <text evidence="2 21">Energy metabolism; oxidative phosphorylation.</text>
</comment>
<dbReference type="InterPro" id="IPR009056">
    <property type="entry name" value="Cyt_c-like_dom"/>
</dbReference>
<evidence type="ECO:0000313" key="26">
    <source>
        <dbReference type="EMBL" id="KAA2237970.1"/>
    </source>
</evidence>
<accession>A0A5B2VHK9</accession>
<keyword evidence="6 21" id="KW-1003">Cell membrane</keyword>
<dbReference type="UniPathway" id="UPA00705"/>
<evidence type="ECO:0000256" key="17">
    <source>
        <dbReference type="ARBA" id="ARBA00023004"/>
    </source>
</evidence>
<keyword evidence="11 21" id="KW-0479">Metal-binding</keyword>
<keyword evidence="9 21" id="KW-0679">Respiratory chain</keyword>
<keyword evidence="19 21" id="KW-0472">Membrane</keyword>
<dbReference type="InterPro" id="IPR036909">
    <property type="entry name" value="Cyt_c-like_dom_sf"/>
</dbReference>
<dbReference type="PANTHER" id="PTHR33751">
    <property type="entry name" value="CBB3-TYPE CYTOCHROME C OXIDASE SUBUNIT FIXP"/>
    <property type="match status" value="1"/>
</dbReference>
<dbReference type="Proteomes" id="UP000323142">
    <property type="component" value="Unassembled WGS sequence"/>
</dbReference>
<dbReference type="PRINTS" id="PR00605">
    <property type="entry name" value="CYTCHROMECIC"/>
</dbReference>
<dbReference type="AlphaFoldDB" id="A0A5B2VHK9"/>
<keyword evidence="13 21" id="KW-0375">Hydrogen ion transport</keyword>
<comment type="subunit">
    <text evidence="4">Component of the cbb3-type cytochrome c oxidase at least composed of FixN, FixO, FixQ and FixP.</text>
</comment>
<feature type="binding site" description="axial binding residue" evidence="22">
    <location>
        <position position="266"/>
    </location>
    <ligand>
        <name>heme c</name>
        <dbReference type="ChEBI" id="CHEBI:61717"/>
        <label>1</label>
    </ligand>
    <ligandPart>
        <name>Fe</name>
        <dbReference type="ChEBI" id="CHEBI:18248"/>
    </ligandPart>
</feature>
<evidence type="ECO:0000256" key="1">
    <source>
        <dbReference type="ARBA" id="ARBA00004533"/>
    </source>
</evidence>
<evidence type="ECO:0000256" key="14">
    <source>
        <dbReference type="ARBA" id="ARBA00022982"/>
    </source>
</evidence>
<dbReference type="InterPro" id="IPR008168">
    <property type="entry name" value="Cyt_C_IC"/>
</dbReference>
<reference evidence="26 27" key="2">
    <citation type="submission" date="2019-09" db="EMBL/GenBank/DDBJ databases">
        <authorList>
            <person name="Jin C."/>
        </authorList>
    </citation>
    <scope>NUCLEOTIDE SEQUENCE [LARGE SCALE GENOMIC DNA]</scope>
    <source>
        <strain evidence="26 27">BN140002</strain>
    </source>
</reference>
<evidence type="ECO:0000259" key="25">
    <source>
        <dbReference type="PROSITE" id="PS51007"/>
    </source>
</evidence>
<feature type="binding site" description="axial binding residue" evidence="22">
    <location>
        <position position="175"/>
    </location>
    <ligand>
        <name>heme c</name>
        <dbReference type="ChEBI" id="CHEBI:61717"/>
        <label>2</label>
    </ligand>
    <ligandPart>
        <name>Fe</name>
        <dbReference type="ChEBI" id="CHEBI:18248"/>
    </ligandPart>
</feature>
<evidence type="ECO:0000256" key="5">
    <source>
        <dbReference type="ARBA" id="ARBA00022448"/>
    </source>
</evidence>
<dbReference type="NCBIfam" id="TIGR00782">
    <property type="entry name" value="ccoP"/>
    <property type="match status" value="1"/>
</dbReference>
<evidence type="ECO:0000256" key="23">
    <source>
        <dbReference type="PIRSR" id="PIRSR000006-2"/>
    </source>
</evidence>
<evidence type="ECO:0000256" key="12">
    <source>
        <dbReference type="ARBA" id="ARBA00022737"/>
    </source>
</evidence>
<comment type="similarity">
    <text evidence="3 21">Belongs to the CcoP / FixP family.</text>
</comment>
<evidence type="ECO:0000256" key="3">
    <source>
        <dbReference type="ARBA" id="ARBA00006113"/>
    </source>
</evidence>
<dbReference type="GO" id="GO:0009055">
    <property type="term" value="F:electron transfer activity"/>
    <property type="evidence" value="ECO:0007669"/>
    <property type="project" value="InterPro"/>
</dbReference>
<keyword evidence="16 21" id="KW-0560">Oxidoreductase</keyword>
<dbReference type="InterPro" id="IPR050597">
    <property type="entry name" value="Cytochrome_c_Oxidase_Subunit"/>
</dbReference>
<keyword evidence="5 21" id="KW-0813">Transport</keyword>
<dbReference type="RefSeq" id="WP_149816302.1">
    <property type="nucleotide sequence ID" value="NZ_VUOA01000016.1"/>
</dbReference>
<evidence type="ECO:0000256" key="10">
    <source>
        <dbReference type="ARBA" id="ARBA00022692"/>
    </source>
</evidence>
<dbReference type="GO" id="GO:0016491">
    <property type="term" value="F:oxidoreductase activity"/>
    <property type="evidence" value="ECO:0007669"/>
    <property type="project" value="UniProtKB-KW"/>
</dbReference>
<dbReference type="GO" id="GO:0005886">
    <property type="term" value="C:plasma membrane"/>
    <property type="evidence" value="ECO:0007669"/>
    <property type="project" value="UniProtKB-SubCell"/>
</dbReference>
<dbReference type="GO" id="GO:1902600">
    <property type="term" value="P:proton transmembrane transport"/>
    <property type="evidence" value="ECO:0007669"/>
    <property type="project" value="UniProtKB-KW"/>
</dbReference>
<keyword evidence="18 21" id="KW-0406">Ion transport</keyword>
<evidence type="ECO:0000313" key="27">
    <source>
        <dbReference type="Proteomes" id="UP000323142"/>
    </source>
</evidence>
<dbReference type="PIRSF" id="PIRSF000006">
    <property type="entry name" value="Cbb3-Cox_fixP"/>
    <property type="match status" value="1"/>
</dbReference>
<evidence type="ECO:0000256" key="7">
    <source>
        <dbReference type="ARBA" id="ARBA00022519"/>
    </source>
</evidence>
<dbReference type="EMBL" id="VUOA01000016">
    <property type="protein sequence ID" value="KAA2237970.1"/>
    <property type="molecule type" value="Genomic_DNA"/>
</dbReference>
<dbReference type="InterPro" id="IPR038414">
    <property type="entry name" value="CcoP_N_sf"/>
</dbReference>
<dbReference type="Pfam" id="PF00034">
    <property type="entry name" value="Cytochrom_C"/>
    <property type="match status" value="1"/>
</dbReference>
<evidence type="ECO:0000256" key="6">
    <source>
        <dbReference type="ARBA" id="ARBA00022475"/>
    </source>
</evidence>
<evidence type="ECO:0000256" key="4">
    <source>
        <dbReference type="ARBA" id="ARBA00011203"/>
    </source>
</evidence>
<dbReference type="Gene3D" id="6.10.280.130">
    <property type="match status" value="1"/>
</dbReference>
<evidence type="ECO:0000256" key="9">
    <source>
        <dbReference type="ARBA" id="ARBA00022660"/>
    </source>
</evidence>
<feature type="binding site" description="covalent" evidence="23">
    <location>
        <position position="224"/>
    </location>
    <ligand>
        <name>heme c</name>
        <dbReference type="ChEBI" id="CHEBI:61717"/>
        <label>2</label>
    </ligand>
</feature>
<feature type="domain" description="Cytochrome c" evidence="25">
    <location>
        <begin position="111"/>
        <end position="200"/>
    </location>
</feature>
<comment type="subcellular location">
    <subcellularLocation>
        <location evidence="1 21">Cell inner membrane</location>
    </subcellularLocation>
</comment>
<comment type="cofactor">
    <cofactor evidence="21 23">
        <name>heme c</name>
        <dbReference type="ChEBI" id="CHEBI:61717"/>
    </cofactor>
    <text evidence="21 23">Binds 2 heme C groups per subunit.</text>
</comment>
<keyword evidence="7 21" id="KW-0997">Cell inner membrane</keyword>
<reference evidence="26 27" key="1">
    <citation type="submission" date="2019-09" db="EMBL/GenBank/DDBJ databases">
        <title>Salinarimonas rosea gen. nov., sp. nov., a new member of the a-2 subgroup of the Proteobacteria.</title>
        <authorList>
            <person name="Liu J."/>
        </authorList>
    </citation>
    <scope>NUCLEOTIDE SEQUENCE [LARGE SCALE GENOMIC DNA]</scope>
    <source>
        <strain evidence="26 27">BN140002</strain>
    </source>
</reference>
<feature type="transmembrane region" description="Helical" evidence="24">
    <location>
        <begin position="35"/>
        <end position="57"/>
    </location>
</feature>
<evidence type="ECO:0000256" key="2">
    <source>
        <dbReference type="ARBA" id="ARBA00004673"/>
    </source>
</evidence>
<evidence type="ECO:0000256" key="18">
    <source>
        <dbReference type="ARBA" id="ARBA00023065"/>
    </source>
</evidence>
<evidence type="ECO:0000256" key="16">
    <source>
        <dbReference type="ARBA" id="ARBA00023002"/>
    </source>
</evidence>
<evidence type="ECO:0000256" key="24">
    <source>
        <dbReference type="SAM" id="Phobius"/>
    </source>
</evidence>
<feature type="domain" description="Cytochrome c" evidence="25">
    <location>
        <begin position="208"/>
        <end position="289"/>
    </location>
</feature>
<dbReference type="OrthoDB" id="9811281at2"/>
<dbReference type="Pfam" id="PF13442">
    <property type="entry name" value="Cytochrome_CBB3"/>
    <property type="match status" value="1"/>
</dbReference>
<dbReference type="PANTHER" id="PTHR33751:SF1">
    <property type="entry name" value="CBB3-TYPE CYTOCHROME C OXIDASE SUBUNIT FIXP"/>
    <property type="match status" value="1"/>
</dbReference>
<feature type="binding site" description="axial binding residue" evidence="22">
    <location>
        <position position="225"/>
    </location>
    <ligand>
        <name>heme c</name>
        <dbReference type="ChEBI" id="CHEBI:61717"/>
        <label>2</label>
    </ligand>
    <ligandPart>
        <name>Fe</name>
        <dbReference type="ChEBI" id="CHEBI:18248"/>
    </ligandPart>
</feature>
<comment type="function">
    <text evidence="20">C-type cytochrome. Part of the cbb3-type cytochrome c oxidase complex. FixP subunit is required for transferring electrons from donor cytochrome c via its heme groups to FixO subunit. From there, electrons are shuttled to the catalytic binuclear center of FixN subunit where oxygen reduction takes place. The complex also functions as a proton pump.</text>
</comment>
<dbReference type="InterPro" id="IPR004678">
    <property type="entry name" value="Cyt_c_oxidase_cbb3_su3"/>
</dbReference>
<keyword evidence="8 21" id="KW-0349">Heme</keyword>
<evidence type="ECO:0000256" key="20">
    <source>
        <dbReference type="ARBA" id="ARBA00025525"/>
    </source>
</evidence>
<organism evidence="26 27">
    <name type="scientific">Salinarimonas soli</name>
    <dbReference type="NCBI Taxonomy" id="1638099"/>
    <lineage>
        <taxon>Bacteria</taxon>
        <taxon>Pseudomonadati</taxon>
        <taxon>Pseudomonadota</taxon>
        <taxon>Alphaproteobacteria</taxon>
        <taxon>Hyphomicrobiales</taxon>
        <taxon>Salinarimonadaceae</taxon>
        <taxon>Salinarimonas</taxon>
    </lineage>
</organism>
<feature type="binding site" description="covalent" evidence="23">
    <location>
        <position position="124"/>
    </location>
    <ligand>
        <name>heme c</name>
        <dbReference type="ChEBI" id="CHEBI:61717"/>
        <label>1</label>
    </ligand>
</feature>
<evidence type="ECO:0000256" key="22">
    <source>
        <dbReference type="PIRSR" id="PIRSR000006-1"/>
    </source>
</evidence>
<dbReference type="GO" id="GO:0006119">
    <property type="term" value="P:oxidative phosphorylation"/>
    <property type="evidence" value="ECO:0007669"/>
    <property type="project" value="UniProtKB-UniPathway"/>
</dbReference>
<evidence type="ECO:0000256" key="15">
    <source>
        <dbReference type="ARBA" id="ARBA00022989"/>
    </source>
</evidence>
<dbReference type="GO" id="GO:0020037">
    <property type="term" value="F:heme binding"/>
    <property type="evidence" value="ECO:0007669"/>
    <property type="project" value="InterPro"/>
</dbReference>
<comment type="caution">
    <text evidence="26">The sequence shown here is derived from an EMBL/GenBank/DDBJ whole genome shotgun (WGS) entry which is preliminary data.</text>
</comment>
<keyword evidence="12" id="KW-0677">Repeat</keyword>
<dbReference type="Gene3D" id="1.10.760.10">
    <property type="entry name" value="Cytochrome c-like domain"/>
    <property type="match status" value="2"/>
</dbReference>
<feature type="binding site" description="axial binding residue" evidence="22">
    <location>
        <position position="128"/>
    </location>
    <ligand>
        <name>heme c</name>
        <dbReference type="ChEBI" id="CHEBI:61717"/>
        <label>1</label>
    </ligand>
    <ligandPart>
        <name>Fe</name>
        <dbReference type="ChEBI" id="CHEBI:18248"/>
    </ligandPart>
</feature>
<evidence type="ECO:0000256" key="19">
    <source>
        <dbReference type="ARBA" id="ARBA00023136"/>
    </source>
</evidence>
<dbReference type="Pfam" id="PF14715">
    <property type="entry name" value="FixP_N"/>
    <property type="match status" value="1"/>
</dbReference>
<evidence type="ECO:0000256" key="21">
    <source>
        <dbReference type="PIRNR" id="PIRNR000006"/>
    </source>
</evidence>
<feature type="binding site" description="covalent" evidence="23">
    <location>
        <position position="127"/>
    </location>
    <ligand>
        <name>heme c</name>
        <dbReference type="ChEBI" id="CHEBI:61717"/>
        <label>1</label>
    </ligand>
</feature>
<dbReference type="SUPFAM" id="SSF46626">
    <property type="entry name" value="Cytochrome c"/>
    <property type="match status" value="2"/>
</dbReference>
<sequence>MAHPNANPVDAATGVPTTAHEWDGIRELNNPLPRWWLNVFYVTIVWALLYAIAYPAIPLIHSATGGLFGWNTRSAVERDLAALSQQRGARLDVLKSASLEEIAGNPTMLTFARAAGKAAFADNCAACHGVGAGGAKGYPNLNDDDWLWGGTLAEVQQTIQYGIRSGHDQARAGAMPAFVRDGILKRDEAVVLADYVRSIAGLPVEPKADLKRGETLFAANCAACHGDKGAGNKEMGAPNLTDGIWLYGSEKAAVVETLTNGRGGVMPAWTGRLDEATIKALTVYVHTLGGGTK</sequence>
<dbReference type="InterPro" id="IPR032858">
    <property type="entry name" value="CcoP_N"/>
</dbReference>
<keyword evidence="27" id="KW-1185">Reference proteome</keyword>
<protein>
    <recommendedName>
        <fullName evidence="21">Cbb3-type cytochrome c oxidase subunit</fullName>
    </recommendedName>
</protein>
<gene>
    <name evidence="26" type="primary">ccoP</name>
    <name evidence="26" type="ORF">F0L46_06775</name>
</gene>
<keyword evidence="15 24" id="KW-1133">Transmembrane helix</keyword>